<feature type="transmembrane region" description="Helical" evidence="2">
    <location>
        <begin position="756"/>
        <end position="779"/>
    </location>
</feature>
<dbReference type="InterPro" id="IPR001054">
    <property type="entry name" value="A/G_cyclase"/>
</dbReference>
<dbReference type="Gene3D" id="3.30.70.1230">
    <property type="entry name" value="Nucleotide cyclase"/>
    <property type="match status" value="1"/>
</dbReference>
<accession>A0AAD3DW91</accession>
<evidence type="ECO:0000256" key="2">
    <source>
        <dbReference type="SAM" id="Phobius"/>
    </source>
</evidence>
<protein>
    <recommendedName>
        <fullName evidence="4">Guanylate cyclase domain-containing protein</fullName>
    </recommendedName>
</protein>
<evidence type="ECO:0000259" key="4">
    <source>
        <dbReference type="PROSITE" id="PS50125"/>
    </source>
</evidence>
<sequence>MSKTLGGVALVVFLLQVLLHPASADATALSPTCANALSESLNTRLADCGDTTSCIQNVTDASTLGVWLAPVLRTSCVADMFFNSNNTLKWFQYPAWHNGLIFNWLWETAARIPALRGRFSQAVPTRLPPPADIPDAETMHAITDGSNSANFITEDVSGQSLGVFLSSQQEYQSGHTSGLGFNHLPENACADTTQPTGPLHPRTYLMLFYRPDALAALHAAGHTTSASPPEDWDAMLDLLRAHAAAANATRNASAVGANSSLPRYGLCLTTDPGCGRLGDVFAAVAASVLQTAGTQQGYVFDLSVAPPAVVQLVNGTGWRYAATLLQQLLWYNAPEAAVGIATSNSSSSGMTCRGVSQAFVTGECLMTLEWDAALPVMSAAAALKANGSLAVAPLPGSRWVVRRTPSGTADGSPGEAEALTPCTAELCALSGRHDLLYLNQTDFMINTTAPSDGSVVSMATAAAAAAAAAESSNSVLGAFASLEAAELARRGVVPLPRYNRAPYSASYAMTVRTSYAGYGMDGITIAGVAAIQQSVLDQLDSFRSGRQEVCDALRRPLGYTVHLTGDKQNCSGYAAAGWWQALEAAAAVAGAGRGGGGSLELAEAANATAELAAAVGSGDVGMAGGYLRALWHVVHHPNAAPDMQSPVPVNWYKYALSYSALLLLPNTSSSNTASSSNTSTSTAPTTTNQTLHQTDDTSAAIALLTRLFADAATAFGSETLREAYVASISAPAWQPPSSAGGEEDDGGGRGLGSGGLAAIATSPAVAVVGGVVAVVLLVLQRRRRRRHRDLLGRVVAPRVGPDTTLLVTDVQNSTLLWEQLPVHVMDLTLKLHHCAIRRQIAEYDGYESATEGDCFIVAFADPGSAVAFAINTQVELMRLDWPPELLEHPDAAPLVVALADPRVACHAALGLPIQPVPMTPPLSPHGQPSPLRIGTSHHHPHYPLSSVLLSGGSQASVTTNHLFSTVNSGRYLGGSSHCYPSGGVPTILSTCTTATINNMSVEEA</sequence>
<dbReference type="PANTHER" id="PTHR43081:SF1">
    <property type="entry name" value="ADENYLATE CYCLASE, TERMINAL-DIFFERENTIATION SPECIFIC"/>
    <property type="match status" value="1"/>
</dbReference>
<gene>
    <name evidence="5" type="ORF">Agub_g11277</name>
</gene>
<name>A0AAD3DW91_9CHLO</name>
<dbReference type="Proteomes" id="UP001054857">
    <property type="component" value="Unassembled WGS sequence"/>
</dbReference>
<keyword evidence="2" id="KW-0472">Membrane</keyword>
<dbReference type="GO" id="GO:0009190">
    <property type="term" value="P:cyclic nucleotide biosynthetic process"/>
    <property type="evidence" value="ECO:0007669"/>
    <property type="project" value="InterPro"/>
</dbReference>
<keyword evidence="3" id="KW-0732">Signal</keyword>
<feature type="chain" id="PRO_5041967695" description="Guanylate cyclase domain-containing protein" evidence="3">
    <location>
        <begin position="25"/>
        <end position="1004"/>
    </location>
</feature>
<feature type="region of interest" description="Disordered" evidence="1">
    <location>
        <begin position="669"/>
        <end position="693"/>
    </location>
</feature>
<dbReference type="SUPFAM" id="SSF55073">
    <property type="entry name" value="Nucleotide cyclase"/>
    <property type="match status" value="1"/>
</dbReference>
<organism evidence="5 6">
    <name type="scientific">Astrephomene gubernaculifera</name>
    <dbReference type="NCBI Taxonomy" id="47775"/>
    <lineage>
        <taxon>Eukaryota</taxon>
        <taxon>Viridiplantae</taxon>
        <taxon>Chlorophyta</taxon>
        <taxon>core chlorophytes</taxon>
        <taxon>Chlorophyceae</taxon>
        <taxon>CS clade</taxon>
        <taxon>Chlamydomonadales</taxon>
        <taxon>Astrephomenaceae</taxon>
        <taxon>Astrephomene</taxon>
    </lineage>
</organism>
<comment type="caution">
    <text evidence="5">The sequence shown here is derived from an EMBL/GenBank/DDBJ whole genome shotgun (WGS) entry which is preliminary data.</text>
</comment>
<feature type="domain" description="Guanylate cyclase" evidence="4">
    <location>
        <begin position="804"/>
        <end position="862"/>
    </location>
</feature>
<feature type="non-terminal residue" evidence="5">
    <location>
        <position position="1"/>
    </location>
</feature>
<dbReference type="SUPFAM" id="SSF53850">
    <property type="entry name" value="Periplasmic binding protein-like II"/>
    <property type="match status" value="1"/>
</dbReference>
<evidence type="ECO:0000313" key="6">
    <source>
        <dbReference type="Proteomes" id="UP001054857"/>
    </source>
</evidence>
<reference evidence="5 6" key="1">
    <citation type="journal article" date="2021" name="Sci. Rep.">
        <title>Genome sequencing of the multicellular alga Astrephomene provides insights into convergent evolution of germ-soma differentiation.</title>
        <authorList>
            <person name="Yamashita S."/>
            <person name="Yamamoto K."/>
            <person name="Matsuzaki R."/>
            <person name="Suzuki S."/>
            <person name="Yamaguchi H."/>
            <person name="Hirooka S."/>
            <person name="Minakuchi Y."/>
            <person name="Miyagishima S."/>
            <person name="Kawachi M."/>
            <person name="Toyoda A."/>
            <person name="Nozaki H."/>
        </authorList>
    </citation>
    <scope>NUCLEOTIDE SEQUENCE [LARGE SCALE GENOMIC DNA]</scope>
    <source>
        <strain evidence="5 6">NIES-4017</strain>
    </source>
</reference>
<feature type="compositionally biased region" description="Low complexity" evidence="1">
    <location>
        <begin position="669"/>
        <end position="688"/>
    </location>
</feature>
<keyword evidence="2" id="KW-0812">Transmembrane</keyword>
<proteinExistence type="predicted"/>
<evidence type="ECO:0000256" key="1">
    <source>
        <dbReference type="SAM" id="MobiDB-lite"/>
    </source>
</evidence>
<dbReference type="InterPro" id="IPR029787">
    <property type="entry name" value="Nucleotide_cyclase"/>
</dbReference>
<dbReference type="PANTHER" id="PTHR43081">
    <property type="entry name" value="ADENYLATE CYCLASE, TERMINAL-DIFFERENTIATION SPECIFIC-RELATED"/>
    <property type="match status" value="1"/>
</dbReference>
<feature type="signal peptide" evidence="3">
    <location>
        <begin position="1"/>
        <end position="24"/>
    </location>
</feature>
<keyword evidence="2" id="KW-1133">Transmembrane helix</keyword>
<dbReference type="EMBL" id="BMAR01000028">
    <property type="protein sequence ID" value="GFR49259.1"/>
    <property type="molecule type" value="Genomic_DNA"/>
</dbReference>
<dbReference type="InterPro" id="IPR050697">
    <property type="entry name" value="Adenylyl/Guanylyl_Cyclase_3/4"/>
</dbReference>
<dbReference type="Gene3D" id="3.40.190.10">
    <property type="entry name" value="Periplasmic binding protein-like II"/>
    <property type="match status" value="1"/>
</dbReference>
<dbReference type="GO" id="GO:0035556">
    <property type="term" value="P:intracellular signal transduction"/>
    <property type="evidence" value="ECO:0007669"/>
    <property type="project" value="InterPro"/>
</dbReference>
<keyword evidence="6" id="KW-1185">Reference proteome</keyword>
<evidence type="ECO:0000313" key="5">
    <source>
        <dbReference type="EMBL" id="GFR49259.1"/>
    </source>
</evidence>
<evidence type="ECO:0000256" key="3">
    <source>
        <dbReference type="SAM" id="SignalP"/>
    </source>
</evidence>
<dbReference type="AlphaFoldDB" id="A0AAD3DW91"/>
<dbReference type="PROSITE" id="PS50125">
    <property type="entry name" value="GUANYLATE_CYCLASE_2"/>
    <property type="match status" value="1"/>
</dbReference>